<comment type="caution">
    <text evidence="2">The sequence shown here is derived from an EMBL/GenBank/DDBJ whole genome shotgun (WGS) entry which is preliminary data.</text>
</comment>
<feature type="domain" description="Subtelomeric hrmA-associated cluster protein AFUB-079030/YDR124W-like helical bundle" evidence="1">
    <location>
        <begin position="74"/>
        <end position="186"/>
    </location>
</feature>
<evidence type="ECO:0000313" key="2">
    <source>
        <dbReference type="EMBL" id="KAA8900151.1"/>
    </source>
</evidence>
<dbReference type="PANTHER" id="PTHR36102:SF1">
    <property type="entry name" value="YDR124W-LIKE HELICAL BUNDLE DOMAIN-CONTAINING PROTEIN"/>
    <property type="match status" value="1"/>
</dbReference>
<gene>
    <name evidence="2" type="ORF">DIURU_003967</name>
</gene>
<dbReference type="RefSeq" id="XP_034011290.1">
    <property type="nucleotide sequence ID" value="XM_034156787.1"/>
</dbReference>
<dbReference type="Proteomes" id="UP000449547">
    <property type="component" value="Unassembled WGS sequence"/>
</dbReference>
<name>A0A642UJH9_DIURU</name>
<dbReference type="PANTHER" id="PTHR36102">
    <property type="entry name" value="CHROMOSOME 10, WHOLE GENOME SHOTGUN SEQUENCE"/>
    <property type="match status" value="1"/>
</dbReference>
<reference evidence="2 3" key="1">
    <citation type="submission" date="2019-07" db="EMBL/GenBank/DDBJ databases">
        <title>Genome assembly of two rare yeast pathogens: Diutina rugosa and Trichomonascus ciferrii.</title>
        <authorList>
            <person name="Mixao V."/>
            <person name="Saus E."/>
            <person name="Hansen A."/>
            <person name="Lass-Flor C."/>
            <person name="Gabaldon T."/>
        </authorList>
    </citation>
    <scope>NUCLEOTIDE SEQUENCE [LARGE SCALE GENOMIC DNA]</scope>
    <source>
        <strain evidence="2 3">CBS 613</strain>
    </source>
</reference>
<dbReference type="AlphaFoldDB" id="A0A642UJH9"/>
<dbReference type="Pfam" id="PF11001">
    <property type="entry name" value="AFUB_07903_YDR124W_hel"/>
    <property type="match status" value="1"/>
</dbReference>
<proteinExistence type="predicted"/>
<dbReference type="GeneID" id="54782618"/>
<dbReference type="EMBL" id="SWFT01000116">
    <property type="protein sequence ID" value="KAA8900151.1"/>
    <property type="molecule type" value="Genomic_DNA"/>
</dbReference>
<sequence length="248" mass="29394">MNLDDQMLSISNCLNTIAKVESLSFMIMTKHDVTGVKRVWTSEGWSEDDNDRHPQIWLIRPVLKDVITIHWDHQNKTQLMAQYYDLFVSISQICCKDLAKQWIKIIQPNKQASHPYKLGNSSKPQWWPLHVNHTEPDHLEREGRIDVLMSILRNPQVSLQQLAQRSSTLSWRPSARRLLDEIFYIACYDRYYHFHDHEFSLPYDYSRGVYLTVSKLRRNDARITMSSSIYESDTSDFVYEYAVPDYHH</sequence>
<dbReference type="VEuPathDB" id="FungiDB:DIURU_003967"/>
<organism evidence="2 3">
    <name type="scientific">Diutina rugosa</name>
    <name type="common">Yeast</name>
    <name type="synonym">Candida rugosa</name>
    <dbReference type="NCBI Taxonomy" id="5481"/>
    <lineage>
        <taxon>Eukaryota</taxon>
        <taxon>Fungi</taxon>
        <taxon>Dikarya</taxon>
        <taxon>Ascomycota</taxon>
        <taxon>Saccharomycotina</taxon>
        <taxon>Pichiomycetes</taxon>
        <taxon>Debaryomycetaceae</taxon>
        <taxon>Diutina</taxon>
    </lineage>
</organism>
<dbReference type="InterPro" id="IPR047092">
    <property type="entry name" value="AFUB_07903/YDR124W-like_hel"/>
</dbReference>
<dbReference type="OrthoDB" id="5338458at2759"/>
<dbReference type="InterPro" id="IPR021264">
    <property type="entry name" value="AFUB_079030/YDR124W-like"/>
</dbReference>
<evidence type="ECO:0000259" key="1">
    <source>
        <dbReference type="Pfam" id="PF11001"/>
    </source>
</evidence>
<accession>A0A642UJH9</accession>
<keyword evidence="3" id="KW-1185">Reference proteome</keyword>
<protein>
    <recommendedName>
        <fullName evidence="1">Subtelomeric hrmA-associated cluster protein AFUB-079030/YDR124W-like helical bundle domain-containing protein</fullName>
    </recommendedName>
</protein>
<evidence type="ECO:0000313" key="3">
    <source>
        <dbReference type="Proteomes" id="UP000449547"/>
    </source>
</evidence>